<dbReference type="EMBL" id="AP024525">
    <property type="protein sequence ID" value="BCT75699.1"/>
    <property type="molecule type" value="Genomic_DNA"/>
</dbReference>
<evidence type="ECO:0000313" key="3">
    <source>
        <dbReference type="EMBL" id="BCT75699.1"/>
    </source>
</evidence>
<dbReference type="PANTHER" id="PTHR38441:SF1">
    <property type="entry name" value="MEMBRANE PROTEIN"/>
    <property type="match status" value="1"/>
</dbReference>
<gene>
    <name evidence="3" type="ORF">SCMU_15410</name>
</gene>
<dbReference type="RefSeq" id="WP_229232419.1">
    <property type="nucleotide sequence ID" value="NZ_AP024525.1"/>
</dbReference>
<dbReference type="InterPro" id="IPR007436">
    <property type="entry name" value="DUF485"/>
</dbReference>
<accession>A0ABM7PTX1</accession>
<feature type="transmembrane region" description="Helical" evidence="2">
    <location>
        <begin position="76"/>
        <end position="94"/>
    </location>
</feature>
<proteinExistence type="predicted"/>
<feature type="transmembrane region" description="Helical" evidence="2">
    <location>
        <begin position="38"/>
        <end position="56"/>
    </location>
</feature>
<feature type="region of interest" description="Disordered" evidence="1">
    <location>
        <begin position="118"/>
        <end position="137"/>
    </location>
</feature>
<keyword evidence="2" id="KW-0812">Transmembrane</keyword>
<sequence>MGNDASRDATAEPAARPDFQLVQASSEFRELRRSHRSFVFPIAGAFLLWYFLYVLLADYAHDFMSIKVWGNINLGLLLGLLQFVSTFGITAWYVRHANKKLDPAAEAIRSEIEHHDFDHGASAGTASASADSDGSAR</sequence>
<feature type="compositionally biased region" description="Low complexity" evidence="1">
    <location>
        <begin position="120"/>
        <end position="137"/>
    </location>
</feature>
<dbReference type="Pfam" id="PF04341">
    <property type="entry name" value="DUF485"/>
    <property type="match status" value="1"/>
</dbReference>
<evidence type="ECO:0008006" key="5">
    <source>
        <dbReference type="Google" id="ProtNLM"/>
    </source>
</evidence>
<keyword evidence="4" id="KW-1185">Reference proteome</keyword>
<dbReference type="Proteomes" id="UP001319861">
    <property type="component" value="Chromosome"/>
</dbReference>
<organism evidence="3 4">
    <name type="scientific">Sinomonas cyclohexanicum</name>
    <name type="common">Corynebacterium cyclohexanicum</name>
    <dbReference type="NCBI Taxonomy" id="322009"/>
    <lineage>
        <taxon>Bacteria</taxon>
        <taxon>Bacillati</taxon>
        <taxon>Actinomycetota</taxon>
        <taxon>Actinomycetes</taxon>
        <taxon>Micrococcales</taxon>
        <taxon>Micrococcaceae</taxon>
        <taxon>Sinomonas</taxon>
    </lineage>
</organism>
<keyword evidence="2" id="KW-0472">Membrane</keyword>
<evidence type="ECO:0000256" key="1">
    <source>
        <dbReference type="SAM" id="MobiDB-lite"/>
    </source>
</evidence>
<reference evidence="3 4" key="1">
    <citation type="journal article" date="2021" name="J. Biosci. Bioeng.">
        <title>Identification and characterization of a chc gene cluster responsible for the aromatization pathway of cyclohexanecarboxylate degradation in Sinomonas cyclohexanicum ATCC 51369.</title>
        <authorList>
            <person name="Yamamoto T."/>
            <person name="Hasegawa Y."/>
            <person name="Lau P.C.K."/>
            <person name="Iwaki H."/>
        </authorList>
    </citation>
    <scope>NUCLEOTIDE SEQUENCE [LARGE SCALE GENOMIC DNA]</scope>
    <source>
        <strain evidence="3 4">ATCC 51369</strain>
    </source>
</reference>
<protein>
    <recommendedName>
        <fullName evidence="5">DUF485 domain-containing protein</fullName>
    </recommendedName>
</protein>
<keyword evidence="2" id="KW-1133">Transmembrane helix</keyword>
<evidence type="ECO:0000313" key="4">
    <source>
        <dbReference type="Proteomes" id="UP001319861"/>
    </source>
</evidence>
<dbReference type="PANTHER" id="PTHR38441">
    <property type="entry name" value="INTEGRAL MEMBRANE PROTEIN-RELATED"/>
    <property type="match status" value="1"/>
</dbReference>
<evidence type="ECO:0000256" key="2">
    <source>
        <dbReference type="SAM" id="Phobius"/>
    </source>
</evidence>
<name>A0ABM7PTX1_SINCY</name>